<dbReference type="InterPro" id="IPR007569">
    <property type="entry name" value="DUF559"/>
</dbReference>
<evidence type="ECO:0000313" key="3">
    <source>
        <dbReference type="Proteomes" id="UP000298781"/>
    </source>
</evidence>
<dbReference type="EMBL" id="CP039690">
    <property type="protein sequence ID" value="QCI66982.1"/>
    <property type="molecule type" value="Genomic_DNA"/>
</dbReference>
<feature type="domain" description="DUF559" evidence="1">
    <location>
        <begin position="5"/>
        <end position="107"/>
    </location>
</feature>
<dbReference type="InterPro" id="IPR047216">
    <property type="entry name" value="Endonuclease_DUF559_bact"/>
</dbReference>
<keyword evidence="2" id="KW-0378">Hydrolase</keyword>
<evidence type="ECO:0000259" key="1">
    <source>
        <dbReference type="Pfam" id="PF04480"/>
    </source>
</evidence>
<proteinExistence type="predicted"/>
<protein>
    <submittedName>
        <fullName evidence="2">Endonuclease domain-containing protein</fullName>
    </submittedName>
</protein>
<keyword evidence="2" id="KW-0255">Endonuclease</keyword>
<dbReference type="AlphaFoldDB" id="A0A4D7BGJ4"/>
<dbReference type="KEGG" id="pstg:E8M01_23700"/>
<reference evidence="2 3" key="1">
    <citation type="submission" date="2019-04" db="EMBL/GenBank/DDBJ databases">
        <title>Phreatobacter aquaticus sp. nov.</title>
        <authorList>
            <person name="Choi A."/>
        </authorList>
    </citation>
    <scope>NUCLEOTIDE SEQUENCE [LARGE SCALE GENOMIC DNA]</scope>
    <source>
        <strain evidence="2 3">KCTC 52518</strain>
    </source>
</reference>
<keyword evidence="2" id="KW-0540">Nuclease</keyword>
<dbReference type="CDD" id="cd01038">
    <property type="entry name" value="Endonuclease_DUF559"/>
    <property type="match status" value="1"/>
</dbReference>
<evidence type="ECO:0000313" key="2">
    <source>
        <dbReference type="EMBL" id="QCI66982.1"/>
    </source>
</evidence>
<gene>
    <name evidence="2" type="ORF">E8M01_23700</name>
</gene>
<dbReference type="Pfam" id="PF04480">
    <property type="entry name" value="DUF559"/>
    <property type="match status" value="1"/>
</dbReference>
<dbReference type="PANTHER" id="PTHR38590:SF1">
    <property type="entry name" value="BLL0828 PROTEIN"/>
    <property type="match status" value="1"/>
</dbReference>
<dbReference type="Proteomes" id="UP000298781">
    <property type="component" value="Chromosome"/>
</dbReference>
<organism evidence="2 3">
    <name type="scientific">Phreatobacter stygius</name>
    <dbReference type="NCBI Taxonomy" id="1940610"/>
    <lineage>
        <taxon>Bacteria</taxon>
        <taxon>Pseudomonadati</taxon>
        <taxon>Pseudomonadota</taxon>
        <taxon>Alphaproteobacteria</taxon>
        <taxon>Hyphomicrobiales</taxon>
        <taxon>Phreatobacteraceae</taxon>
        <taxon>Phreatobacter</taxon>
    </lineage>
</organism>
<dbReference type="InterPro" id="IPR011335">
    <property type="entry name" value="Restrct_endonuc-II-like"/>
</dbReference>
<dbReference type="PANTHER" id="PTHR38590">
    <property type="entry name" value="BLL0828 PROTEIN"/>
    <property type="match status" value="1"/>
</dbReference>
<sequence>MTTSLRRFARRLRHEATKPEDQLWQLLRGRQFGGYKFRRQVPVDRYVVDFLCTEARVVIEIDGRQHGPLADYDAGRSDVICSYGFEVVRFTNSEIMEHPEPSLARLKAILDSRIVE</sequence>
<dbReference type="RefSeq" id="WP_136962420.1">
    <property type="nucleotide sequence ID" value="NZ_CP039690.1"/>
</dbReference>
<dbReference type="GO" id="GO:0004519">
    <property type="term" value="F:endonuclease activity"/>
    <property type="evidence" value="ECO:0007669"/>
    <property type="project" value="UniProtKB-KW"/>
</dbReference>
<keyword evidence="3" id="KW-1185">Reference proteome</keyword>
<dbReference type="OrthoDB" id="9798754at2"/>
<dbReference type="SUPFAM" id="SSF52980">
    <property type="entry name" value="Restriction endonuclease-like"/>
    <property type="match status" value="1"/>
</dbReference>
<dbReference type="Gene3D" id="3.40.960.10">
    <property type="entry name" value="VSR Endonuclease"/>
    <property type="match status" value="1"/>
</dbReference>
<accession>A0A4D7BGJ4</accession>
<name>A0A4D7BGJ4_9HYPH</name>